<comment type="caution">
    <text evidence="1">The sequence shown here is derived from an EMBL/GenBank/DDBJ whole genome shotgun (WGS) entry which is preliminary data.</text>
</comment>
<gene>
    <name evidence="1" type="ORF">GN958_ATG12881</name>
</gene>
<sequence>MVFEALGLRWHRVTLSNALPGIIQGAGESTIRESRGECEKTGPKGLHLDEDSDEVVATNDEGAETAIYSSTSLVSLSAENVNENDASSAKGRSMCGKMDDTSGALIFDDTKGRDELGNAVTAAKSPITCEQTVAPVSENDASDHELLYAEEYMLKIPNRLARAKI</sequence>
<proteinExistence type="predicted"/>
<dbReference type="EMBL" id="JAACNO010001745">
    <property type="protein sequence ID" value="KAF4137928.1"/>
    <property type="molecule type" value="Genomic_DNA"/>
</dbReference>
<evidence type="ECO:0000313" key="1">
    <source>
        <dbReference type="EMBL" id="KAF4137928.1"/>
    </source>
</evidence>
<name>A0A8S9UHI6_PHYIN</name>
<protein>
    <submittedName>
        <fullName evidence="1">Uncharacterized protein</fullName>
    </submittedName>
</protein>
<organism evidence="1 2">
    <name type="scientific">Phytophthora infestans</name>
    <name type="common">Potato late blight agent</name>
    <name type="synonym">Botrytis infestans</name>
    <dbReference type="NCBI Taxonomy" id="4787"/>
    <lineage>
        <taxon>Eukaryota</taxon>
        <taxon>Sar</taxon>
        <taxon>Stramenopiles</taxon>
        <taxon>Oomycota</taxon>
        <taxon>Peronosporomycetes</taxon>
        <taxon>Peronosporales</taxon>
        <taxon>Peronosporaceae</taxon>
        <taxon>Phytophthora</taxon>
    </lineage>
</organism>
<evidence type="ECO:0000313" key="2">
    <source>
        <dbReference type="Proteomes" id="UP000704712"/>
    </source>
</evidence>
<dbReference type="Proteomes" id="UP000704712">
    <property type="component" value="Unassembled WGS sequence"/>
</dbReference>
<accession>A0A8S9UHI6</accession>
<dbReference type="AlphaFoldDB" id="A0A8S9UHI6"/>
<reference evidence="1" key="1">
    <citation type="submission" date="2020-03" db="EMBL/GenBank/DDBJ databases">
        <title>Hybrid Assembly of Korean Phytophthora infestans isolates.</title>
        <authorList>
            <person name="Prokchorchik M."/>
            <person name="Lee Y."/>
            <person name="Seo J."/>
            <person name="Cho J.-H."/>
            <person name="Park Y.-E."/>
            <person name="Jang D.-C."/>
            <person name="Im J.-S."/>
            <person name="Choi J.-G."/>
            <person name="Park H.-J."/>
            <person name="Lee G.-B."/>
            <person name="Lee Y.-G."/>
            <person name="Hong S.-Y."/>
            <person name="Cho K."/>
            <person name="Sohn K.H."/>
        </authorList>
    </citation>
    <scope>NUCLEOTIDE SEQUENCE</scope>
    <source>
        <strain evidence="1">KR_2_A2</strain>
    </source>
</reference>